<keyword evidence="2" id="KW-0964">Secreted</keyword>
<dbReference type="SUPFAM" id="SSF51126">
    <property type="entry name" value="Pectin lyase-like"/>
    <property type="match status" value="1"/>
</dbReference>
<accession>A0A2S6IB55</accession>
<evidence type="ECO:0000313" key="5">
    <source>
        <dbReference type="EMBL" id="PPK88747.1"/>
    </source>
</evidence>
<keyword evidence="2" id="KW-0119">Carbohydrate metabolism</keyword>
<dbReference type="NCBIfam" id="TIGR04183">
    <property type="entry name" value="Por_Secre_tail"/>
    <property type="match status" value="1"/>
</dbReference>
<evidence type="ECO:0000256" key="3">
    <source>
        <dbReference type="SAM" id="SignalP"/>
    </source>
</evidence>
<dbReference type="Pfam" id="PF00544">
    <property type="entry name" value="Pectate_lyase_4"/>
    <property type="match status" value="1"/>
</dbReference>
<dbReference type="OrthoDB" id="9804661at2"/>
<dbReference type="PANTHER" id="PTHR31683:SF18">
    <property type="entry name" value="PECTATE LYASE 21-RELATED"/>
    <property type="match status" value="1"/>
</dbReference>
<keyword evidence="1 2" id="KW-0456">Lyase</keyword>
<evidence type="ECO:0000256" key="1">
    <source>
        <dbReference type="ARBA" id="ARBA00023239"/>
    </source>
</evidence>
<dbReference type="PANTHER" id="PTHR31683">
    <property type="entry name" value="PECTATE LYASE 18-RELATED"/>
    <property type="match status" value="1"/>
</dbReference>
<dbReference type="SMART" id="SM00656">
    <property type="entry name" value="Amb_all"/>
    <property type="match status" value="1"/>
</dbReference>
<keyword evidence="6" id="KW-1185">Reference proteome</keyword>
<dbReference type="AlphaFoldDB" id="A0A2S6IB55"/>
<dbReference type="GO" id="GO:0005576">
    <property type="term" value="C:extracellular region"/>
    <property type="evidence" value="ECO:0007669"/>
    <property type="project" value="UniProtKB-SubCell"/>
</dbReference>
<dbReference type="InterPro" id="IPR002022">
    <property type="entry name" value="Pec_lyase"/>
</dbReference>
<dbReference type="InterPro" id="IPR026444">
    <property type="entry name" value="Secre_tail"/>
</dbReference>
<dbReference type="EMBL" id="PTJC01000005">
    <property type="protein sequence ID" value="PPK88747.1"/>
    <property type="molecule type" value="Genomic_DNA"/>
</dbReference>
<feature type="chain" id="PRO_5015633672" evidence="3">
    <location>
        <begin position="20"/>
        <end position="513"/>
    </location>
</feature>
<dbReference type="Pfam" id="PF18962">
    <property type="entry name" value="Por_Secre_tail"/>
    <property type="match status" value="1"/>
</dbReference>
<feature type="signal peptide" evidence="3">
    <location>
        <begin position="1"/>
        <end position="19"/>
    </location>
</feature>
<sequence>MRFLLFLSWCLLMNFPPLAAQDGPVGWAAANGGTTGGAGGEAVTVTDRAGLLLQIRGNDAKIITIVDTIELNLYERIKVYGNKTLIGATPQAMIRYGGLEIVGNNVIIQNLSIGDSYDEDDFDGKNHSTDAITVYGQNVWIDHCWFYSAADGLVDIRSGNGLDADFITISNCRFSDHNKVSLIGSGNDQVESRGHLKTTYFNCWFDGTYGKGLTQRLPRIRFGDVHILNSYYEGILSYAAAARFESSLVVENTYFRDTRNPHVIEDEGMGIREPELVAINNIYDGTTGERETGGQAFVPGEFYAYTALPTEEVPAYVMNAAGPFNPETNEPPVAGTDTLDLTAAIVPSVIDAVANDSDADGGDLRIARILNQPSGIVSVRDNRITFIPPVASTGTETIDYELVDTQGGVTQGRVVVVYDTSTVATRDVLPAAAMRISPNPATATVTISVDDQLAPAARLRIFDAFGRQLPANPLAPRFGKGYEFDVTALPRGIYHVVIHSGTALRSERLVLSR</sequence>
<keyword evidence="2" id="KW-0624">Polysaccharide degradation</keyword>
<organism evidence="5 6">
    <name type="scientific">Neolewinella xylanilytica</name>
    <dbReference type="NCBI Taxonomy" id="1514080"/>
    <lineage>
        <taxon>Bacteria</taxon>
        <taxon>Pseudomonadati</taxon>
        <taxon>Bacteroidota</taxon>
        <taxon>Saprospiria</taxon>
        <taxon>Saprospirales</taxon>
        <taxon>Lewinellaceae</taxon>
        <taxon>Neolewinella</taxon>
    </lineage>
</organism>
<dbReference type="Pfam" id="PF17963">
    <property type="entry name" value="Big_9"/>
    <property type="match status" value="1"/>
</dbReference>
<dbReference type="GO" id="GO:0000272">
    <property type="term" value="P:polysaccharide catabolic process"/>
    <property type="evidence" value="ECO:0007669"/>
    <property type="project" value="UniProtKB-KW"/>
</dbReference>
<name>A0A2S6IB55_9BACT</name>
<proteinExistence type="inferred from homology"/>
<dbReference type="Gene3D" id="2.160.20.10">
    <property type="entry name" value="Single-stranded right-handed beta-helix, Pectin lyase-like"/>
    <property type="match status" value="1"/>
</dbReference>
<keyword evidence="3" id="KW-0732">Signal</keyword>
<evidence type="ECO:0000259" key="4">
    <source>
        <dbReference type="SMART" id="SM00656"/>
    </source>
</evidence>
<comment type="caution">
    <text evidence="5">The sequence shown here is derived from an EMBL/GenBank/DDBJ whole genome shotgun (WGS) entry which is preliminary data.</text>
</comment>
<dbReference type="InterPro" id="IPR045032">
    <property type="entry name" value="PEL"/>
</dbReference>
<comment type="subcellular location">
    <subcellularLocation>
        <location evidence="2">Secreted</location>
    </subcellularLocation>
</comment>
<comment type="similarity">
    <text evidence="2">Belongs to the polysaccharide lyase 1 family.</text>
</comment>
<evidence type="ECO:0000313" key="6">
    <source>
        <dbReference type="Proteomes" id="UP000237662"/>
    </source>
</evidence>
<dbReference type="GO" id="GO:0030570">
    <property type="term" value="F:pectate lyase activity"/>
    <property type="evidence" value="ECO:0007669"/>
    <property type="project" value="InterPro"/>
</dbReference>
<protein>
    <submittedName>
        <fullName evidence="5">Putative secreted protein (Por secretion system target)</fullName>
    </submittedName>
</protein>
<dbReference type="Proteomes" id="UP000237662">
    <property type="component" value="Unassembled WGS sequence"/>
</dbReference>
<reference evidence="5 6" key="1">
    <citation type="submission" date="2018-02" db="EMBL/GenBank/DDBJ databases">
        <title>Genomic Encyclopedia of Archaeal and Bacterial Type Strains, Phase II (KMG-II): from individual species to whole genera.</title>
        <authorList>
            <person name="Goeker M."/>
        </authorList>
    </citation>
    <scope>NUCLEOTIDE SEQUENCE [LARGE SCALE GENOMIC DNA]</scope>
    <source>
        <strain evidence="5 6">DSM 29526</strain>
    </source>
</reference>
<dbReference type="InterPro" id="IPR011050">
    <property type="entry name" value="Pectin_lyase_fold/virulence"/>
</dbReference>
<gene>
    <name evidence="5" type="ORF">CLV84_1718</name>
</gene>
<evidence type="ECO:0000256" key="2">
    <source>
        <dbReference type="RuleBase" id="RU361173"/>
    </source>
</evidence>
<dbReference type="Gene3D" id="2.60.40.2810">
    <property type="match status" value="1"/>
</dbReference>
<dbReference type="RefSeq" id="WP_104419278.1">
    <property type="nucleotide sequence ID" value="NZ_PTJC01000005.1"/>
</dbReference>
<dbReference type="InterPro" id="IPR012334">
    <property type="entry name" value="Pectin_lyas_fold"/>
</dbReference>
<feature type="domain" description="Pectate lyase" evidence="4">
    <location>
        <begin position="38"/>
        <end position="261"/>
    </location>
</feature>